<accession>A0A3M3QHW8</accession>
<name>A0A3M3QHW8_PSECA</name>
<proteinExistence type="predicted"/>
<protein>
    <submittedName>
        <fullName evidence="2">Uncharacterized protein</fullName>
    </submittedName>
</protein>
<dbReference type="EMBL" id="RBPH01000064">
    <property type="protein sequence ID" value="RMN83721.1"/>
    <property type="molecule type" value="Genomic_DNA"/>
</dbReference>
<reference evidence="3 4" key="1">
    <citation type="submission" date="2018-08" db="EMBL/GenBank/DDBJ databases">
        <title>Recombination of ecologically and evolutionarily significant loci maintains genetic cohesion in the Pseudomonas syringae species complex.</title>
        <authorList>
            <person name="Dillon M."/>
            <person name="Thakur S."/>
            <person name="Almeida R.N.D."/>
            <person name="Weir B.S."/>
            <person name="Guttman D.S."/>
        </authorList>
    </citation>
    <scope>NUCLEOTIDE SEQUENCE [LARGE SCALE GENOMIC DNA]</scope>
    <source>
        <strain evidence="1 3">ICMP 15201</strain>
        <strain evidence="2 4">ICMP 15203</strain>
    </source>
</reference>
<evidence type="ECO:0000313" key="3">
    <source>
        <dbReference type="Proteomes" id="UP000269335"/>
    </source>
</evidence>
<gene>
    <name evidence="2" type="ORF">ALQ51_102315</name>
    <name evidence="1" type="ORF">ALQ53_103719</name>
</gene>
<comment type="caution">
    <text evidence="2">The sequence shown here is derived from an EMBL/GenBank/DDBJ whole genome shotgun (WGS) entry which is preliminary data.</text>
</comment>
<evidence type="ECO:0000313" key="1">
    <source>
        <dbReference type="EMBL" id="RMN83721.1"/>
    </source>
</evidence>
<dbReference type="Proteomes" id="UP000270524">
    <property type="component" value="Unassembled WGS sequence"/>
</dbReference>
<organism evidence="2 4">
    <name type="scientific">Pseudomonas cannabina</name>
    <dbReference type="NCBI Taxonomy" id="86840"/>
    <lineage>
        <taxon>Bacteria</taxon>
        <taxon>Pseudomonadati</taxon>
        <taxon>Pseudomonadota</taxon>
        <taxon>Gammaproteobacteria</taxon>
        <taxon>Pseudomonadales</taxon>
        <taxon>Pseudomonadaceae</taxon>
        <taxon>Pseudomonas</taxon>
    </lineage>
</organism>
<dbReference type="Proteomes" id="UP000269335">
    <property type="component" value="Unassembled WGS sequence"/>
</dbReference>
<dbReference type="EMBL" id="RBPJ01000023">
    <property type="protein sequence ID" value="RMO04302.1"/>
    <property type="molecule type" value="Genomic_DNA"/>
</dbReference>
<evidence type="ECO:0000313" key="2">
    <source>
        <dbReference type="EMBL" id="RMO04302.1"/>
    </source>
</evidence>
<sequence>MLHMMLSLDYVNGEDTRNDFYKYLAAKNWTKRDKVDTVWTLLFDKYAQTDSDDVIKYISSTLLAAAKDFKPDEITYVAQIGNARAVSGGAAKKSGVYSSYTGS</sequence>
<evidence type="ECO:0000313" key="4">
    <source>
        <dbReference type="Proteomes" id="UP000270524"/>
    </source>
</evidence>
<dbReference type="RefSeq" id="WP_057415054.1">
    <property type="nucleotide sequence ID" value="NZ_RBPH01000064.1"/>
</dbReference>
<dbReference type="AlphaFoldDB" id="A0A3M3QHW8"/>